<dbReference type="GO" id="GO:0003824">
    <property type="term" value="F:catalytic activity"/>
    <property type="evidence" value="ECO:0007669"/>
    <property type="project" value="UniProtKB-ARBA"/>
</dbReference>
<keyword evidence="4" id="KW-1185">Reference proteome</keyword>
<organism evidence="3 4">
    <name type="scientific">Fasciolopsis buskii</name>
    <dbReference type="NCBI Taxonomy" id="27845"/>
    <lineage>
        <taxon>Eukaryota</taxon>
        <taxon>Metazoa</taxon>
        <taxon>Spiralia</taxon>
        <taxon>Lophotrochozoa</taxon>
        <taxon>Platyhelminthes</taxon>
        <taxon>Trematoda</taxon>
        <taxon>Digenea</taxon>
        <taxon>Plagiorchiida</taxon>
        <taxon>Echinostomata</taxon>
        <taxon>Echinostomatoidea</taxon>
        <taxon>Fasciolidae</taxon>
        <taxon>Fasciolopsis</taxon>
    </lineage>
</organism>
<dbReference type="Pfam" id="PF04127">
    <property type="entry name" value="DFP"/>
    <property type="match status" value="1"/>
</dbReference>
<evidence type="ECO:0000259" key="2">
    <source>
        <dbReference type="Pfam" id="PF04127"/>
    </source>
</evidence>
<evidence type="ECO:0000313" key="3">
    <source>
        <dbReference type="EMBL" id="KAA0191109.1"/>
    </source>
</evidence>
<sequence>MVGFGIPGCRNAGTQILIWASKPITINVTEAPHRLVGARGAISAEYFLQHGYAVVFFHRSGSSLPYVHKIHKYFGNTLDVNLTSMTACVRSDYVAYLDALELDQTGDRVSITDNASNYLKPILTEYLRCKSRLVLLPFSTVEDYLVGLRGIVKQLSEYQTQNRLLCCYLAAAVSDFYIPYDQRPLHKIRSRTEEQLTLHLHPVPKLLRALMTKWAPQAFVCSFKLETNRNTLIAVASDRILNSRSHVVVANQLNTRAQEVWLVHRLNCGSQLTVEHITLSDPSDLQEDLEKQIVARIVSIHATIQQ</sequence>
<gene>
    <name evidence="3" type="ORF">FBUS_11034</name>
</gene>
<name>A0A8E0RY41_9TREM</name>
<protein>
    <submittedName>
        <fullName evidence="3">Phosphopantothenoylcysteine synthetase</fullName>
    </submittedName>
</protein>
<dbReference type="OrthoDB" id="70224at2759"/>
<dbReference type="Proteomes" id="UP000728185">
    <property type="component" value="Unassembled WGS sequence"/>
</dbReference>
<comment type="similarity">
    <text evidence="1">Belongs to the PPC synthetase family.</text>
</comment>
<dbReference type="EMBL" id="LUCM01006551">
    <property type="protein sequence ID" value="KAA0191109.1"/>
    <property type="molecule type" value="Genomic_DNA"/>
</dbReference>
<feature type="domain" description="DNA/pantothenate metabolism flavoprotein C-terminal" evidence="2">
    <location>
        <begin position="168"/>
        <end position="257"/>
    </location>
</feature>
<proteinExistence type="inferred from homology"/>
<evidence type="ECO:0000256" key="1">
    <source>
        <dbReference type="ARBA" id="ARBA00005703"/>
    </source>
</evidence>
<dbReference type="GO" id="GO:0015937">
    <property type="term" value="P:coenzyme A biosynthetic process"/>
    <property type="evidence" value="ECO:0007669"/>
    <property type="project" value="UniProtKB-ARBA"/>
</dbReference>
<dbReference type="AlphaFoldDB" id="A0A8E0RY41"/>
<evidence type="ECO:0000313" key="4">
    <source>
        <dbReference type="Proteomes" id="UP000728185"/>
    </source>
</evidence>
<reference evidence="3" key="1">
    <citation type="submission" date="2019-05" db="EMBL/GenBank/DDBJ databases">
        <title>Annotation for the trematode Fasciolopsis buski.</title>
        <authorList>
            <person name="Choi Y.-J."/>
        </authorList>
    </citation>
    <scope>NUCLEOTIDE SEQUENCE</scope>
    <source>
        <strain evidence="3">HT</strain>
        <tissue evidence="3">Whole worm</tissue>
    </source>
</reference>
<comment type="caution">
    <text evidence="3">The sequence shown here is derived from an EMBL/GenBank/DDBJ whole genome shotgun (WGS) entry which is preliminary data.</text>
</comment>
<dbReference type="InterPro" id="IPR007085">
    <property type="entry name" value="DNA/pantothenate-metab_flavo_C"/>
</dbReference>
<dbReference type="SUPFAM" id="SSF102645">
    <property type="entry name" value="CoaB-like"/>
    <property type="match status" value="1"/>
</dbReference>
<dbReference type="InterPro" id="IPR035929">
    <property type="entry name" value="CoaB-like_sf"/>
</dbReference>
<accession>A0A8E0RY41</accession>
<dbReference type="Gene3D" id="3.40.50.10300">
    <property type="entry name" value="CoaB-like"/>
    <property type="match status" value="1"/>
</dbReference>